<organism evidence="12 13">
    <name type="scientific">Neurospora intermedia</name>
    <dbReference type="NCBI Taxonomy" id="5142"/>
    <lineage>
        <taxon>Eukaryota</taxon>
        <taxon>Fungi</taxon>
        <taxon>Dikarya</taxon>
        <taxon>Ascomycota</taxon>
        <taxon>Pezizomycotina</taxon>
        <taxon>Sordariomycetes</taxon>
        <taxon>Sordariomycetidae</taxon>
        <taxon>Sordariales</taxon>
        <taxon>Sordariaceae</taxon>
        <taxon>Neurospora</taxon>
    </lineage>
</organism>
<evidence type="ECO:0000313" key="13">
    <source>
        <dbReference type="Proteomes" id="UP001451303"/>
    </source>
</evidence>
<protein>
    <recommendedName>
        <fullName evidence="5">EKC/KEOPS complex subunit BUD32</fullName>
        <ecNumber evidence="3">2.7.11.1</ecNumber>
    </recommendedName>
    <alternativeName>
        <fullName evidence="6 7">Atypical Serine/threonine protein kinase BUD32</fullName>
    </alternativeName>
    <alternativeName>
        <fullName evidence="4">EKC/KEOPS complex subunit bud32</fullName>
    </alternativeName>
</protein>
<evidence type="ECO:0000259" key="11">
    <source>
        <dbReference type="PROSITE" id="PS50011"/>
    </source>
</evidence>
<dbReference type="InterPro" id="IPR008266">
    <property type="entry name" value="Tyr_kinase_AS"/>
</dbReference>
<dbReference type="PANTHER" id="PTHR38248:SF2">
    <property type="entry name" value="FUNK1 11"/>
    <property type="match status" value="1"/>
</dbReference>
<feature type="domain" description="Protein kinase" evidence="11">
    <location>
        <begin position="443"/>
        <end position="795"/>
    </location>
</feature>
<sequence>MQSSFNKASVKSSGVFRATAIKIPIAGFSALKIRPILSSPVHSPGNPGFRTHARNPWSPSDQQIAGFSTLKTPNPPLNSSGNPGSKTQLWPLSEQQQKIVAKRPLGDTLDSIRKKLRNFNEADETHREYIADLLQALSGSSAGCELLIPDNGITRLLCMRMEVLDGKKTANLDLFRPLVRVVVDDNTNDKAIWAAVFSLLNPLTPPTSSPTYTETPGKTSSNWLDDSATREIVEGELFVELKNCTFRKVGGFIDKLFNPESWSDEQKAIVGKIMTEHNGAEWTGFPATADEKLVRDWLCSLEERFLANAPYKLYTTASASQFGNQKGQVDIFIQARTTEVTTTFDFKDILVVGEHKKLYSSGRFKADFLQLARYVRSVFAAQPTRRFVHAFSLCGSQMEMWIFDRAGAYSSGPFDIHKSPDMFARAFIGYLTMDPDAMGLDVFTERVIEGNNQHNYVTLNDTSGKQRRFRLQRQLCKQNAIMCRGTTCYTTGENEVVKFAWASPKQRSEVELLTQVKERGVKGVAGMVAYHRITTIAEIRKGLHFPKAHRFRDDSSSTSTSTKTSGSKSKATSGSKRKATLDATANSASESTPNEDAWEQRVCSCLVLSPAGHVISRFSTIKQLLESMRDAIKAHRSLYITGDILHRDISPNNIIMTDPKSADGFKGNLIDLDMAKVRGDGPSGARQITGTVQFMAIEVLRQVDHTYRHDLESFLYVLIWLCARQSWSNGFSGKDEQTPGTSLLDRWGNGNLKHIALNKKGDMSSQDTLGDLMDQFPESLDPVKPLCLRIRKILFGPYHQEEEKRIFLGTPEGDPDQLYRPIIEAYDEVIGKL</sequence>
<evidence type="ECO:0000256" key="4">
    <source>
        <dbReference type="ARBA" id="ARBA00013948"/>
    </source>
</evidence>
<name>A0ABR3DHJ8_NEUIN</name>
<dbReference type="Pfam" id="PF17667">
    <property type="entry name" value="Pkinase_fungal"/>
    <property type="match status" value="1"/>
</dbReference>
<evidence type="ECO:0000256" key="1">
    <source>
        <dbReference type="ARBA" id="ARBA00003747"/>
    </source>
</evidence>
<dbReference type="Proteomes" id="UP001451303">
    <property type="component" value="Unassembled WGS sequence"/>
</dbReference>
<dbReference type="PROSITE" id="PS00109">
    <property type="entry name" value="PROTEIN_KINASE_TYR"/>
    <property type="match status" value="1"/>
</dbReference>
<dbReference type="InterPro" id="IPR040976">
    <property type="entry name" value="Pkinase_fungal"/>
</dbReference>
<gene>
    <name evidence="12" type="ORF">QR685DRAFT_201507</name>
</gene>
<dbReference type="PROSITE" id="PS50011">
    <property type="entry name" value="PROTEIN_KINASE_DOM"/>
    <property type="match status" value="1"/>
</dbReference>
<dbReference type="InterPro" id="IPR011009">
    <property type="entry name" value="Kinase-like_dom_sf"/>
</dbReference>
<evidence type="ECO:0000256" key="3">
    <source>
        <dbReference type="ARBA" id="ARBA00012513"/>
    </source>
</evidence>
<evidence type="ECO:0000256" key="7">
    <source>
        <dbReference type="ARBA" id="ARBA00033194"/>
    </source>
</evidence>
<comment type="function">
    <text evidence="1">Component of the EKC/KEOPS complex that is required for the formation of a threonylcarbamoyl group on adenosine at position 37 (t(6)A37) in tRNAs that read codons beginning with adenine. The complex is probably involved in the transfer of the threonylcarbamoyl moiety of threonylcarbamoyl-AMP (TC-AMP) to the N6 group of A37. BUD32 has ATPase activity in the context of the EKC/KEOPS complex and likely plays a supporting role to the catalytic subunit KAE1. The EKC/KEOPS complex also promotes both telomere uncapping and telomere elongation. The complex is required for efficient recruitment of transcriptional coactivators.</text>
</comment>
<evidence type="ECO:0000313" key="12">
    <source>
        <dbReference type="EMBL" id="KAL0471363.1"/>
    </source>
</evidence>
<dbReference type="InterPro" id="IPR000719">
    <property type="entry name" value="Prot_kinase_dom"/>
</dbReference>
<feature type="region of interest" description="Disordered" evidence="10">
    <location>
        <begin position="41"/>
        <end position="88"/>
    </location>
</feature>
<feature type="region of interest" description="Disordered" evidence="10">
    <location>
        <begin position="549"/>
        <end position="594"/>
    </location>
</feature>
<accession>A0ABR3DHJ8</accession>
<dbReference type="PANTHER" id="PTHR38248">
    <property type="entry name" value="FUNK1 6"/>
    <property type="match status" value="1"/>
</dbReference>
<comment type="subunit">
    <text evidence="2">Component of the EKC/KEOPS complex composed of at least BUD32, CGI121, GON7, KAE1 and PCC1; the whole complex dimerizes.</text>
</comment>
<comment type="catalytic activity">
    <reaction evidence="8">
        <text>L-threonyl-[protein] + ATP = O-phospho-L-threonyl-[protein] + ADP + H(+)</text>
        <dbReference type="Rhea" id="RHEA:46608"/>
        <dbReference type="Rhea" id="RHEA-COMP:11060"/>
        <dbReference type="Rhea" id="RHEA-COMP:11605"/>
        <dbReference type="ChEBI" id="CHEBI:15378"/>
        <dbReference type="ChEBI" id="CHEBI:30013"/>
        <dbReference type="ChEBI" id="CHEBI:30616"/>
        <dbReference type="ChEBI" id="CHEBI:61977"/>
        <dbReference type="ChEBI" id="CHEBI:456216"/>
        <dbReference type="EC" id="2.7.11.1"/>
    </reaction>
</comment>
<dbReference type="SUPFAM" id="SSF56112">
    <property type="entry name" value="Protein kinase-like (PK-like)"/>
    <property type="match status" value="1"/>
</dbReference>
<comment type="catalytic activity">
    <reaction evidence="9">
        <text>L-seryl-[protein] + ATP = O-phospho-L-seryl-[protein] + ADP + H(+)</text>
        <dbReference type="Rhea" id="RHEA:17989"/>
        <dbReference type="Rhea" id="RHEA-COMP:9863"/>
        <dbReference type="Rhea" id="RHEA-COMP:11604"/>
        <dbReference type="ChEBI" id="CHEBI:15378"/>
        <dbReference type="ChEBI" id="CHEBI:29999"/>
        <dbReference type="ChEBI" id="CHEBI:30616"/>
        <dbReference type="ChEBI" id="CHEBI:83421"/>
        <dbReference type="ChEBI" id="CHEBI:456216"/>
        <dbReference type="EC" id="2.7.11.1"/>
    </reaction>
</comment>
<reference evidence="12 13" key="1">
    <citation type="submission" date="2023-09" db="EMBL/GenBank/DDBJ databases">
        <title>Multi-omics analysis of a traditional fermented food reveals byproduct-associated fungal strains for waste-to-food upcycling.</title>
        <authorList>
            <consortium name="Lawrence Berkeley National Laboratory"/>
            <person name="Rekdal V.M."/>
            <person name="Villalobos-Escobedo J.M."/>
            <person name="Rodriguez-Valeron N."/>
            <person name="Garcia M.O."/>
            <person name="Vasquez D.P."/>
            <person name="Damayanti I."/>
            <person name="Sorensen P.M."/>
            <person name="Baidoo E.E."/>
            <person name="De Carvalho A.C."/>
            <person name="Riley R."/>
            <person name="Lipzen A."/>
            <person name="He G."/>
            <person name="Yan M."/>
            <person name="Haridas S."/>
            <person name="Daum C."/>
            <person name="Yoshinaga Y."/>
            <person name="Ng V."/>
            <person name="Grigoriev I.V."/>
            <person name="Munk R."/>
            <person name="Nuraida L."/>
            <person name="Wijaya C.H."/>
            <person name="Morales P.-C."/>
            <person name="Keasling J.D."/>
        </authorList>
    </citation>
    <scope>NUCLEOTIDE SEQUENCE [LARGE SCALE GENOMIC DNA]</scope>
    <source>
        <strain evidence="12 13">FGSC 2613</strain>
    </source>
</reference>
<evidence type="ECO:0000256" key="5">
    <source>
        <dbReference type="ARBA" id="ARBA00019973"/>
    </source>
</evidence>
<dbReference type="EC" id="2.7.11.1" evidence="3"/>
<feature type="compositionally biased region" description="Polar residues" evidence="10">
    <location>
        <begin position="57"/>
        <end position="72"/>
    </location>
</feature>
<evidence type="ECO:0000256" key="10">
    <source>
        <dbReference type="SAM" id="MobiDB-lite"/>
    </source>
</evidence>
<feature type="compositionally biased region" description="Polar residues" evidence="10">
    <location>
        <begin position="583"/>
        <end position="594"/>
    </location>
</feature>
<comment type="caution">
    <text evidence="12">The sequence shown here is derived from an EMBL/GenBank/DDBJ whole genome shotgun (WGS) entry which is preliminary data.</text>
</comment>
<dbReference type="Gene3D" id="1.10.510.10">
    <property type="entry name" value="Transferase(Phosphotransferase) domain 1"/>
    <property type="match status" value="1"/>
</dbReference>
<feature type="compositionally biased region" description="Low complexity" evidence="10">
    <location>
        <begin position="556"/>
        <end position="574"/>
    </location>
</feature>
<evidence type="ECO:0000256" key="8">
    <source>
        <dbReference type="ARBA" id="ARBA00047899"/>
    </source>
</evidence>
<dbReference type="EMBL" id="JAVLET010000003">
    <property type="protein sequence ID" value="KAL0471363.1"/>
    <property type="molecule type" value="Genomic_DNA"/>
</dbReference>
<keyword evidence="13" id="KW-1185">Reference proteome</keyword>
<evidence type="ECO:0000256" key="2">
    <source>
        <dbReference type="ARBA" id="ARBA00011534"/>
    </source>
</evidence>
<evidence type="ECO:0000256" key="6">
    <source>
        <dbReference type="ARBA" id="ARBA00030980"/>
    </source>
</evidence>
<evidence type="ECO:0000256" key="9">
    <source>
        <dbReference type="ARBA" id="ARBA00048679"/>
    </source>
</evidence>
<proteinExistence type="predicted"/>